<dbReference type="AlphaFoldDB" id="A0A2D0NF27"/>
<evidence type="ECO:0000313" key="1">
    <source>
        <dbReference type="EMBL" id="PHN07077.1"/>
    </source>
</evidence>
<name>A0A2D0NF27_FLAN2</name>
<keyword evidence="2" id="KW-1185">Reference proteome</keyword>
<proteinExistence type="predicted"/>
<sequence length="511" mass="60502">MLLIEKVVKLLDDFHFGIFREHVKNISLRSYYPLALIDVIDRDVLVEQSSEELFRKVYGEEADGEKDLKKFFQLAHYTFKLTNVLARNYPDYLQNNISRVQQYINEGQLEKGTHLAEILQDVCEKVEDISTEINVSNILAQKELLLQASKESLQYFDRIQHLAQLQSDMNNLNHFLVKDLKNKGKEATEEDKKEKLAYLEQFVNSPSFSIRMIALLNTYNLLYLYRDPAFYAPNTYEKLLDIEEQLQKYDYIIFPFLHNLRPRLAFLKLNYSIQQLSFEEVLAEAARMMEDSEGDLFWNSFINLPELSSIAIQTSHFVSTYFTSYRPDHLELIPEEVLTRLEQLRRRCRIILDNRLLEEKFVVRYINLSTIYGGLLLLGDKKDIKECVRVQEGILSVYQQVAFHASIDPIYTNLIMANFCLEDYEQLEKSYRRYKKSTKGKTVNPENDLTIHAYYYAAKWRENGRNQYIKKLRDIIEQTYEKHNLERTRKNLLDIVEYYKIPVPLANMKNI</sequence>
<reference evidence="1 2" key="1">
    <citation type="submission" date="2017-10" db="EMBL/GenBank/DDBJ databases">
        <title>The draft genome sequence of Lewinella nigricans NBRC 102662.</title>
        <authorList>
            <person name="Wang K."/>
        </authorList>
    </citation>
    <scope>NUCLEOTIDE SEQUENCE [LARGE SCALE GENOMIC DNA]</scope>
    <source>
        <strain evidence="1 2">NBRC 102662</strain>
    </source>
</reference>
<dbReference type="OrthoDB" id="1490529at2"/>
<gene>
    <name evidence="1" type="ORF">CRP01_07545</name>
</gene>
<protein>
    <submittedName>
        <fullName evidence="1">Uncharacterized protein</fullName>
    </submittedName>
</protein>
<dbReference type="Proteomes" id="UP000223913">
    <property type="component" value="Unassembled WGS sequence"/>
</dbReference>
<accession>A0A2D0NF27</accession>
<comment type="caution">
    <text evidence="1">The sequence shown here is derived from an EMBL/GenBank/DDBJ whole genome shotgun (WGS) entry which is preliminary data.</text>
</comment>
<dbReference type="EMBL" id="PDUD01000011">
    <property type="protein sequence ID" value="PHN07077.1"/>
    <property type="molecule type" value="Genomic_DNA"/>
</dbReference>
<organism evidence="1 2">
    <name type="scientific">Flavilitoribacter nigricans (strain ATCC 23147 / DSM 23189 / NBRC 102662 / NCIMB 1420 / SS-2)</name>
    <name type="common">Lewinella nigricans</name>
    <dbReference type="NCBI Taxonomy" id="1122177"/>
    <lineage>
        <taxon>Bacteria</taxon>
        <taxon>Pseudomonadati</taxon>
        <taxon>Bacteroidota</taxon>
        <taxon>Saprospiria</taxon>
        <taxon>Saprospirales</taxon>
        <taxon>Lewinellaceae</taxon>
        <taxon>Flavilitoribacter</taxon>
    </lineage>
</organism>
<evidence type="ECO:0000313" key="2">
    <source>
        <dbReference type="Proteomes" id="UP000223913"/>
    </source>
</evidence>
<dbReference type="RefSeq" id="WP_099149413.1">
    <property type="nucleotide sequence ID" value="NZ_PDUD01000011.1"/>
</dbReference>